<feature type="region of interest" description="Disordered" evidence="1">
    <location>
        <begin position="1"/>
        <end position="93"/>
    </location>
</feature>
<dbReference type="InterPro" id="IPR028992">
    <property type="entry name" value="Hedgehog/Intein_dom"/>
</dbReference>
<organism evidence="3 4">
    <name type="scientific">Sorlinia euscelidii</name>
    <dbReference type="NCBI Taxonomy" id="3081148"/>
    <lineage>
        <taxon>Bacteria</taxon>
        <taxon>Pseudomonadati</taxon>
        <taxon>Pseudomonadota</taxon>
        <taxon>Alphaproteobacteria</taxon>
        <taxon>Acetobacterales</taxon>
        <taxon>Acetobacteraceae</taxon>
        <taxon>Sorlinia</taxon>
    </lineage>
</organism>
<dbReference type="SUPFAM" id="SSF51294">
    <property type="entry name" value="Hedgehog/intein (Hint) domain"/>
    <property type="match status" value="1"/>
</dbReference>
<protein>
    <recommendedName>
        <fullName evidence="2">Hedgehog/Intein (Hint) domain-containing protein</fullName>
    </recommendedName>
</protein>
<dbReference type="Gene3D" id="2.160.20.20">
    <property type="match status" value="1"/>
</dbReference>
<dbReference type="InterPro" id="IPR012332">
    <property type="entry name" value="Autotransporter_pectin_lyase_C"/>
</dbReference>
<feature type="domain" description="Hedgehog/Intein (Hint)" evidence="2">
    <location>
        <begin position="2029"/>
        <end position="2168"/>
    </location>
</feature>
<evidence type="ECO:0000259" key="2">
    <source>
        <dbReference type="Pfam" id="PF13403"/>
    </source>
</evidence>
<dbReference type="EMBL" id="JAWJZY010000002">
    <property type="protein sequence ID" value="MEE8658598.1"/>
    <property type="molecule type" value="Genomic_DNA"/>
</dbReference>
<sequence length="2379" mass="247629">MAQKDTGKSKKTVGARAQDASAFPPGRTPDKTTSDSAPSSVDRSMDDGTKLPQIPPGAAPNDVAASSGEQTQRTDDGISENRDAEPDHVKEVDDALTVSRRLNAVNMSLTARNADPLPAGKMTWDGVKKWYSNTGVLTVGLSGRIDQACLDSDSGINKMTWSFWPFTFSAKAQAWKWINKALGSDVPEDTNFTFIPAIVDTKAEFKSDTIVSVPVLLANKAGKDDPRVDILTGDQGSVELSGQIIFGSGFLNVYITSGTLTIDRAFVITGDFYIQPKGSYNFKGQEPDTTASAAGRSVKEADVHYDNGNADGHKLWAQVLNGSTVYLEGGSATTSDTGVVVLNSGARLKIDVESVMSGNYIIGWDNNSVDANARFVLSSGAKVVASTNVDLGKFGYSGDGNLVITGNYWNGSSWQTSAVKFSDGATIGNLTIGYNPFFDQGIGSAQTVLGDASLKNLHARYGATAALSGTVKLSGSFLIGGGDKSTGEVDLAKDATISRPDKNEKGNVEIVNSLGVLKLEDSVKMNVPLKMDDGTVTCGDSDYFSDVDMLGGHFTCGKNDSFGSLTISGGTFDGTPSAAADNILTVDKLSLTGGLLKAGYAHFTGKTAISGGTLSATSLKCDSALDVSGKGAVKLSGGTLAGVTINSSGDNTIGASFTSLQLSSDNSGTTTLTGTKLPTVTVAGGTLKFSAQDVAVTTLTVSGGHVASDHNVTVDKLAVTNGDVKCATLKVSQSFSISSGTVTADTINYTADTLAITGSGAVNLSGGVLKAVTVNSSADSTLGADITNLTLQTGDTGTVTLTGGMISTITQQDGNLNVTKTVTVRTLDLSGGKTTISGTLALSESTVTIGKDANVTLDGGTLTFSHAGTYDMDGAFNVSKNGGKIDLGGSLAEFNIKNGFDVKGALDIEGSGVVSLYGNVTGSDDADIITVHAGTTLKIMKDAVITPKIHLEAGGHVSVEDTASATATVVCSDDASQKGGVLHFADDGSSGLIKHINVTIENFKDGVQLDFDALHENGATFERAYFLDGKIHVLYKEKNQTTSEVEEHEIILEHVSGKNLYNNEALNASVLPDGTMTWDNARKWYIHWSALTIKLSGRIDQKCLDSDQNGDSGGINKMYWSTFGWHAYAKIQAWEEVNKVLGTSYDTSTNFDFLPIVRQIDVSYSNQMSTDMIVPILVASGSASVNPIINIDVSSAYSVTLSGQIIYGAGFLNVYITSGTLSISHAFSIKGDFYIKKDGVYHFSGGKPDTSFSAAGCSVKEADVQYYNDNAGENKLWAQVLDGSTVYMQGGRAETGESGVIVLNSQARLEIDVESTLSGNYVIGWDYNTVKVAAKFILDSDAKVVASAAIDLGKYGFSGDGHVAVSGNYWDGGSSSWKTSTISFSDGASIGNLTVGYNPYYDQGLGSSKTTFGNTTRTNDQPRFGGLGTLAGSITLTGVISIGGGDDVTGEVDLAKGAKISRPDGNETGSFDVANSLGILKLADSVTLNVPLIVEDGKVTCGVSDIISSLTLSGGTFTATSGTSELTQLVVASLTQSGGSFDGSWVKISGDATVSGGNFSVSHLTIGGALAVSGSGAIKILDGSLGDVTISSSGDSSISAPFTSLALLKDNAGTTTLDKSSLSTISVAGGTLKLTADSVKVTSLTVSGGDVVDIKKSITVDTLNVSGGTLTFDGLTVTTKFTVSGGSVTVNTISYTKDVLAISGSGHVDLKKGTLGAVTVNSSADSTFGTDMTSLTLLKGDTGTVTLNGGTIDKVTQADGTISVTDSVTVKALDLTGGTTEISGTLTFDGTSLTADTGASIAFDGGSLILKQSGSFDIESSVSVSANGGTIDFGKSNAELDFNNGMSVKGVLNLKGDGVVKLSGTITGGLASNVINVGAGTTLMVMKDADISPVIKVGALGVVKFEDGSQCSATVEISDEAAKMGCTISFEEAFDATQMDTHIKVGIKNFGDGVKLDLKGLTLKGVTITEAYYKAGKIHFIYDYVAPPENRGVPRHHELILDQVSGPTLKDDEVLTISADPDGGTEIETCFLSGTRIYTPEGWRLVEDLLPGDAVITYEDGAEVATAVRWVGSGDVTCRMDVPGDLAGYAVRIVKDAFGPGAPFEDVLVTSEHCVFVDGGLIPVRMLVNGGSIAYEREMPTYRFHHIETEKHAIISAAGLHMETYLDTGNRARFSAGRGVVGLRPKTVSELAAPLYVTRGQVEPVSTRLAGLEVCRERLLALPEGARSEACVTMDAGLHLLMPDGGALWPVSHREGGYVFNLPKGVDAVCLVSRASRPCDVIGPYVDDRRMLGVLVGAVHLIGPQHITELTHHFTDDAPGWHGVEHPAARWTDGCAVLKLPASEERGNFDFSLHIQLLQEGPYLIVPKADVTRQEIAAA</sequence>
<feature type="compositionally biased region" description="Basic and acidic residues" evidence="1">
    <location>
        <begin position="72"/>
        <end position="93"/>
    </location>
</feature>
<dbReference type="SUPFAM" id="SSF51126">
    <property type="entry name" value="Pectin lyase-like"/>
    <property type="match status" value="1"/>
</dbReference>
<reference evidence="3 4" key="1">
    <citation type="submission" date="2023-10" db="EMBL/GenBank/DDBJ databases">
        <title>Sorlinia euscelidii gen. nov., sp. nov., an acetic acid bacteria isolated from the gut of Euscelidius variegatus emitter.</title>
        <authorList>
            <person name="Michoud G."/>
            <person name="Marasco R."/>
            <person name="Seferji K."/>
            <person name="Gonella E."/>
            <person name="Garuglieri E."/>
            <person name="Alma A."/>
            <person name="Mapelli F."/>
            <person name="Borin S."/>
            <person name="Daffonchio D."/>
            <person name="Crotti E."/>
        </authorList>
    </citation>
    <scope>NUCLEOTIDE SEQUENCE [LARGE SCALE GENOMIC DNA]</scope>
    <source>
        <strain evidence="3 4">EV16P</strain>
    </source>
</reference>
<proteinExistence type="predicted"/>
<dbReference type="Gene3D" id="2.170.16.10">
    <property type="entry name" value="Hedgehog/Intein (Hint) domain"/>
    <property type="match status" value="1"/>
</dbReference>
<dbReference type="InterPro" id="IPR011050">
    <property type="entry name" value="Pectin_lyase_fold/virulence"/>
</dbReference>
<evidence type="ECO:0000313" key="3">
    <source>
        <dbReference type="EMBL" id="MEE8658598.1"/>
    </source>
</evidence>
<name>A0ABU7U269_9PROT</name>
<accession>A0ABU7U269</accession>
<dbReference type="Pfam" id="PF13403">
    <property type="entry name" value="Hint_2"/>
    <property type="match status" value="1"/>
</dbReference>
<keyword evidence="4" id="KW-1185">Reference proteome</keyword>
<dbReference type="InterPro" id="IPR036844">
    <property type="entry name" value="Hint_dom_sf"/>
</dbReference>
<dbReference type="RefSeq" id="WP_394819504.1">
    <property type="nucleotide sequence ID" value="NZ_JAWJZY010000002.1"/>
</dbReference>
<evidence type="ECO:0000313" key="4">
    <source>
        <dbReference type="Proteomes" id="UP001312908"/>
    </source>
</evidence>
<evidence type="ECO:0000256" key="1">
    <source>
        <dbReference type="SAM" id="MobiDB-lite"/>
    </source>
</evidence>
<comment type="caution">
    <text evidence="3">The sequence shown here is derived from an EMBL/GenBank/DDBJ whole genome shotgun (WGS) entry which is preliminary data.</text>
</comment>
<gene>
    <name evidence="3" type="ORF">DOFOFD_06200</name>
</gene>
<dbReference type="Proteomes" id="UP001312908">
    <property type="component" value="Unassembled WGS sequence"/>
</dbReference>